<sequence length="177" mass="19659">MQLNEGGKYRLINVEGGTLLDLSKTDDISIVGWENNEGDNQKWILGKNATGQWTFRNVERPTIFLGITTFPGVANSATLQDGTRLAGVPEPIGWDVWPDDDDPVYFRISRPGGFMPDLNVDLANGKPKNGTPIVLWTKKPNTGKKVKKNQLWIFQSGKCFTPTYGGLFSRLTMESVI</sequence>
<name>A0A7C8JF41_ORBOL</name>
<accession>A0A7C8JF41</accession>
<dbReference type="EMBL" id="WIQW01000009">
    <property type="protein sequence ID" value="KAF3107886.1"/>
    <property type="molecule type" value="Genomic_DNA"/>
</dbReference>
<organism evidence="2 3">
    <name type="scientific">Orbilia oligospora</name>
    <name type="common">Nematode-trapping fungus</name>
    <name type="synonym">Arthrobotrys oligospora</name>
    <dbReference type="NCBI Taxonomy" id="2813651"/>
    <lineage>
        <taxon>Eukaryota</taxon>
        <taxon>Fungi</taxon>
        <taxon>Dikarya</taxon>
        <taxon>Ascomycota</taxon>
        <taxon>Pezizomycotina</taxon>
        <taxon>Orbiliomycetes</taxon>
        <taxon>Orbiliales</taxon>
        <taxon>Orbiliaceae</taxon>
        <taxon>Orbilia</taxon>
    </lineage>
</organism>
<dbReference type="CDD" id="cd23422">
    <property type="entry name" value="beta-trefoil_Ricin_MPL_CNL"/>
    <property type="match status" value="1"/>
</dbReference>
<dbReference type="AlphaFoldDB" id="A0A7C8JF41"/>
<feature type="domain" description="Ricin B lectin" evidence="1">
    <location>
        <begin position="4"/>
        <end position="67"/>
    </location>
</feature>
<evidence type="ECO:0000259" key="1">
    <source>
        <dbReference type="Pfam" id="PF14200"/>
    </source>
</evidence>
<dbReference type="SUPFAM" id="SSF50370">
    <property type="entry name" value="Ricin B-like lectins"/>
    <property type="match status" value="1"/>
</dbReference>
<dbReference type="InterPro" id="IPR000772">
    <property type="entry name" value="Ricin_B_lectin"/>
</dbReference>
<dbReference type="Pfam" id="PF14200">
    <property type="entry name" value="RicinB_lectin_2"/>
    <property type="match status" value="1"/>
</dbReference>
<protein>
    <recommendedName>
        <fullName evidence="1">Ricin B lectin domain-containing protein</fullName>
    </recommendedName>
</protein>
<comment type="caution">
    <text evidence="2">The sequence shown here is derived from an EMBL/GenBank/DDBJ whole genome shotgun (WGS) entry which is preliminary data.</text>
</comment>
<proteinExistence type="predicted"/>
<evidence type="ECO:0000313" key="2">
    <source>
        <dbReference type="EMBL" id="KAF3107886.1"/>
    </source>
</evidence>
<dbReference type="Gene3D" id="2.80.10.50">
    <property type="match status" value="1"/>
</dbReference>
<dbReference type="Proteomes" id="UP000475325">
    <property type="component" value="Unassembled WGS sequence"/>
</dbReference>
<dbReference type="InterPro" id="IPR035992">
    <property type="entry name" value="Ricin_B-like_lectins"/>
</dbReference>
<gene>
    <name evidence="2" type="ORF">TWF102_011375</name>
</gene>
<evidence type="ECO:0000313" key="3">
    <source>
        <dbReference type="Proteomes" id="UP000475325"/>
    </source>
</evidence>
<reference evidence="2 3" key="1">
    <citation type="submission" date="2019-06" db="EMBL/GenBank/DDBJ databases">
        <authorList>
            <person name="Palmer J.M."/>
        </authorList>
    </citation>
    <scope>NUCLEOTIDE SEQUENCE [LARGE SCALE GENOMIC DNA]</scope>
    <source>
        <strain evidence="2 3">TWF102</strain>
    </source>
</reference>